<evidence type="ECO:0000313" key="1">
    <source>
        <dbReference type="EMBL" id="SFG06236.1"/>
    </source>
</evidence>
<keyword evidence="2" id="KW-1185">Reference proteome</keyword>
<protein>
    <submittedName>
        <fullName evidence="1">YppG-like protein</fullName>
    </submittedName>
</protein>
<sequence>MYPYYQQWYDWSRQSTVYPYDPAFYQGAYQNQGNVNGWYHNGYNQNAYVPQNPYPYSYGYTGYTENGNPETSSFQAGAIPKGVMNYFQNEDGQLDFDKMMSTTGQVVKTVQQVSPIVKGIGTFVKGFK</sequence>
<dbReference type="Proteomes" id="UP000198897">
    <property type="component" value="Unassembled WGS sequence"/>
</dbReference>
<name>A0A1I2NXM2_9BACI</name>
<gene>
    <name evidence="1" type="ORF">SAMN05216353_12139</name>
</gene>
<accession>A0A1I2NXM2</accession>
<reference evidence="2" key="1">
    <citation type="submission" date="2016-10" db="EMBL/GenBank/DDBJ databases">
        <authorList>
            <person name="Varghese N."/>
            <person name="Submissions S."/>
        </authorList>
    </citation>
    <scope>NUCLEOTIDE SEQUENCE [LARGE SCALE GENOMIC DNA]</scope>
    <source>
        <strain evidence="2">FP5</strain>
    </source>
</reference>
<dbReference type="EMBL" id="FOOG01000021">
    <property type="protein sequence ID" value="SFG06236.1"/>
    <property type="molecule type" value="Genomic_DNA"/>
</dbReference>
<evidence type="ECO:0000313" key="2">
    <source>
        <dbReference type="Proteomes" id="UP000198897"/>
    </source>
</evidence>
<organism evidence="1 2">
    <name type="scientific">Halobacillus alkaliphilus</name>
    <dbReference type="NCBI Taxonomy" id="396056"/>
    <lineage>
        <taxon>Bacteria</taxon>
        <taxon>Bacillati</taxon>
        <taxon>Bacillota</taxon>
        <taxon>Bacilli</taxon>
        <taxon>Bacillales</taxon>
        <taxon>Bacillaceae</taxon>
        <taxon>Halobacillus</taxon>
    </lineage>
</organism>
<proteinExistence type="predicted"/>
<dbReference type="AlphaFoldDB" id="A0A1I2NXM2"/>
<dbReference type="RefSeq" id="WP_089752265.1">
    <property type="nucleotide sequence ID" value="NZ_FOOG01000021.1"/>
</dbReference>
<dbReference type="InterPro" id="IPR025555">
    <property type="entry name" value="YppG"/>
</dbReference>
<dbReference type="OrthoDB" id="2456726at2"/>
<dbReference type="Pfam" id="PF14179">
    <property type="entry name" value="YppG"/>
    <property type="match status" value="1"/>
</dbReference>